<comment type="similarity">
    <text evidence="4">Belongs to the class-II pyridoxal-phosphate-dependent aminotransferase family.</text>
</comment>
<evidence type="ECO:0000256" key="1">
    <source>
        <dbReference type="ARBA" id="ARBA00001933"/>
    </source>
</evidence>
<dbReference type="InterPro" id="IPR015422">
    <property type="entry name" value="PyrdxlP-dep_Trfase_small"/>
</dbReference>
<dbReference type="PANTHER" id="PTHR13693">
    <property type="entry name" value="CLASS II AMINOTRANSFERASE/8-AMINO-7-OXONONANOATE SYNTHASE"/>
    <property type="match status" value="1"/>
</dbReference>
<comment type="pathway">
    <text evidence="2">Lipid metabolism; sphingolipid metabolism.</text>
</comment>
<proteinExistence type="inferred from homology"/>
<keyword evidence="6" id="KW-0808">Transferase</keyword>
<dbReference type="Gene3D" id="3.40.640.10">
    <property type="entry name" value="Type I PLP-dependent aspartate aminotransferase-like (Major domain)"/>
    <property type="match status" value="1"/>
</dbReference>
<dbReference type="SUPFAM" id="SSF53383">
    <property type="entry name" value="PLP-dependent transferases"/>
    <property type="match status" value="1"/>
</dbReference>
<dbReference type="Pfam" id="PF00155">
    <property type="entry name" value="Aminotran_1_2"/>
    <property type="match status" value="1"/>
</dbReference>
<gene>
    <name evidence="12" type="ORF">g.18538</name>
</gene>
<dbReference type="GO" id="GO:0016020">
    <property type="term" value="C:membrane"/>
    <property type="evidence" value="ECO:0007669"/>
    <property type="project" value="GOC"/>
</dbReference>
<keyword evidence="9" id="KW-0443">Lipid metabolism</keyword>
<evidence type="ECO:0000313" key="12">
    <source>
        <dbReference type="EMBL" id="JAT74873.1"/>
    </source>
</evidence>
<sequence length="513" mass="55757">MSALESRTVAMASHMVPAVGEFLPRDALAWVEEIISTAWTTFKPGGRLHPQTFIESKGHLVVEAILLALISYLLFQGRQKPQRRKERPLSKEEVDELCEEWQPEPLVGKLTAAQAARPPHVITAVSGCSVEVDGKPTTSFASTDFLGFSNLEQGRQVCEEAIHKYGVGACGPRGFYGTMDVHLELEAEIARFMGAEEAILYSYDIATISSIIPAFANAKDLIVCDEAVNYSIQTGCSLSRARLLTFKHNDLADLQRVLEKVAAEDKRSRKPLNRRFIVVEGIYASLGDMAPLKELMALKEKFKYRLIVDESLSLGVLGQHGRGAADHFGIPPTAVEIVGASLGTALACIGGFCSGNREMVDHQRLSGLGYCFSASSPPYTAKVTLETFRALREEGPRLRERLAANAAAFRALAAGVPGLRVVGGEAAAASPVVHLQLDPAPETYEEGDLLLERVVAHVLKHHSILLATAKYSSVETRRPPPSIRVLVTALHEPRHLQAATTALTEAMAALRPR</sequence>
<keyword evidence="10" id="KW-0012">Acyltransferase</keyword>
<protein>
    <recommendedName>
        <fullName evidence="5">serine C-palmitoyltransferase</fullName>
        <ecNumber evidence="5">2.3.1.50</ecNumber>
    </recommendedName>
</protein>
<dbReference type="GO" id="GO:0004758">
    <property type="term" value="F:serine C-palmitoyltransferase activity"/>
    <property type="evidence" value="ECO:0007669"/>
    <property type="project" value="TreeGrafter"/>
</dbReference>
<organism evidence="12">
    <name type="scientific">Auxenochlorella protothecoides</name>
    <name type="common">Green microalga</name>
    <name type="synonym">Chlorella protothecoides</name>
    <dbReference type="NCBI Taxonomy" id="3075"/>
    <lineage>
        <taxon>Eukaryota</taxon>
        <taxon>Viridiplantae</taxon>
        <taxon>Chlorophyta</taxon>
        <taxon>core chlorophytes</taxon>
        <taxon>Trebouxiophyceae</taxon>
        <taxon>Chlorellales</taxon>
        <taxon>Chlorellaceae</taxon>
        <taxon>Auxenochlorella</taxon>
    </lineage>
</organism>
<evidence type="ECO:0000256" key="5">
    <source>
        <dbReference type="ARBA" id="ARBA00013220"/>
    </source>
</evidence>
<evidence type="ECO:0000256" key="6">
    <source>
        <dbReference type="ARBA" id="ARBA00022679"/>
    </source>
</evidence>
<dbReference type="EC" id="2.3.1.50" evidence="5"/>
<keyword evidence="8" id="KW-0746">Sphingolipid metabolism</keyword>
<dbReference type="InterPro" id="IPR004839">
    <property type="entry name" value="Aminotransferase_I/II_large"/>
</dbReference>
<evidence type="ECO:0000256" key="2">
    <source>
        <dbReference type="ARBA" id="ARBA00004760"/>
    </source>
</evidence>
<reference evidence="12" key="1">
    <citation type="submission" date="2015-08" db="EMBL/GenBank/DDBJ databases">
        <authorList>
            <person name="Babu N.S."/>
            <person name="Beckwith C.J."/>
            <person name="Beseler K.G."/>
            <person name="Brison A."/>
            <person name="Carone J.V."/>
            <person name="Caskin T.P."/>
            <person name="Diamond M."/>
            <person name="Durham M.E."/>
            <person name="Foxe J.M."/>
            <person name="Go M."/>
            <person name="Henderson B.A."/>
            <person name="Jones I.B."/>
            <person name="McGettigan J.A."/>
            <person name="Micheletti S.J."/>
            <person name="Nasrallah M.E."/>
            <person name="Ortiz D."/>
            <person name="Piller C.R."/>
            <person name="Privatt S.R."/>
            <person name="Schneider S.L."/>
            <person name="Sharp S."/>
            <person name="Smith T.C."/>
            <person name="Stanton J.D."/>
            <person name="Ullery H.E."/>
            <person name="Wilson R.J."/>
            <person name="Serrano M.G."/>
            <person name="Buck G."/>
            <person name="Lee V."/>
            <person name="Wang Y."/>
            <person name="Carvalho R."/>
            <person name="Voegtly L."/>
            <person name="Shi R."/>
            <person name="Duckworth R."/>
            <person name="Johnson A."/>
            <person name="Loviza R."/>
            <person name="Walstead R."/>
            <person name="Shah Z."/>
            <person name="Kiflezghi M."/>
            <person name="Wade K."/>
            <person name="Ball S.L."/>
            <person name="Bradley K.W."/>
            <person name="Asai D.J."/>
            <person name="Bowman C.A."/>
            <person name="Russell D.A."/>
            <person name="Pope W.H."/>
            <person name="Jacobs-Sera D."/>
            <person name="Hendrix R.W."/>
            <person name="Hatfull G.F."/>
        </authorList>
    </citation>
    <scope>NUCLEOTIDE SEQUENCE</scope>
</reference>
<comment type="cofactor">
    <cofactor evidence="1">
        <name>pyridoxal 5'-phosphate</name>
        <dbReference type="ChEBI" id="CHEBI:597326"/>
    </cofactor>
</comment>
<dbReference type="GO" id="GO:0046512">
    <property type="term" value="P:sphingosine biosynthetic process"/>
    <property type="evidence" value="ECO:0007669"/>
    <property type="project" value="TreeGrafter"/>
</dbReference>
<evidence type="ECO:0000256" key="4">
    <source>
        <dbReference type="ARBA" id="ARBA00008392"/>
    </source>
</evidence>
<accession>A0A1D2A7F5</accession>
<evidence type="ECO:0000256" key="9">
    <source>
        <dbReference type="ARBA" id="ARBA00023098"/>
    </source>
</evidence>
<feature type="domain" description="Aminotransferase class I/classII large" evidence="11">
    <location>
        <begin position="140"/>
        <end position="501"/>
    </location>
</feature>
<keyword evidence="7" id="KW-0663">Pyridoxal phosphate</keyword>
<evidence type="ECO:0000256" key="3">
    <source>
        <dbReference type="ARBA" id="ARBA00004991"/>
    </source>
</evidence>
<dbReference type="GO" id="GO:0046513">
    <property type="term" value="P:ceramide biosynthetic process"/>
    <property type="evidence" value="ECO:0007669"/>
    <property type="project" value="TreeGrafter"/>
</dbReference>
<dbReference type="EMBL" id="GDKF01003749">
    <property type="protein sequence ID" value="JAT74873.1"/>
    <property type="molecule type" value="Transcribed_RNA"/>
</dbReference>
<evidence type="ECO:0000256" key="7">
    <source>
        <dbReference type="ARBA" id="ARBA00022898"/>
    </source>
</evidence>
<evidence type="ECO:0000259" key="11">
    <source>
        <dbReference type="Pfam" id="PF00155"/>
    </source>
</evidence>
<dbReference type="InterPro" id="IPR015424">
    <property type="entry name" value="PyrdxlP-dep_Trfase"/>
</dbReference>
<dbReference type="AlphaFoldDB" id="A0A1D2A7F5"/>
<dbReference type="InterPro" id="IPR015421">
    <property type="entry name" value="PyrdxlP-dep_Trfase_major"/>
</dbReference>
<name>A0A1D2A7F5_AUXPR</name>
<dbReference type="GO" id="GO:0005783">
    <property type="term" value="C:endoplasmic reticulum"/>
    <property type="evidence" value="ECO:0007669"/>
    <property type="project" value="TreeGrafter"/>
</dbReference>
<dbReference type="GO" id="GO:0030170">
    <property type="term" value="F:pyridoxal phosphate binding"/>
    <property type="evidence" value="ECO:0007669"/>
    <property type="project" value="InterPro"/>
</dbReference>
<dbReference type="Gene3D" id="3.90.1150.10">
    <property type="entry name" value="Aspartate Aminotransferase, domain 1"/>
    <property type="match status" value="1"/>
</dbReference>
<comment type="pathway">
    <text evidence="3">Sphingolipid metabolism.</text>
</comment>
<evidence type="ECO:0000256" key="10">
    <source>
        <dbReference type="ARBA" id="ARBA00023315"/>
    </source>
</evidence>
<evidence type="ECO:0000256" key="8">
    <source>
        <dbReference type="ARBA" id="ARBA00022919"/>
    </source>
</evidence>
<dbReference type="InterPro" id="IPR050087">
    <property type="entry name" value="AON_synthase_class-II"/>
</dbReference>
<dbReference type="PANTHER" id="PTHR13693:SF2">
    <property type="entry name" value="SERINE PALMITOYLTRANSFERASE 1"/>
    <property type="match status" value="1"/>
</dbReference>